<dbReference type="Proteomes" id="UP000030703">
    <property type="component" value="Unassembled WGS sequence"/>
</dbReference>
<dbReference type="AlphaFoldDB" id="W9ZDF8"/>
<dbReference type="EMBL" id="JH659364">
    <property type="protein sequence ID" value="EXK26303.1"/>
    <property type="molecule type" value="Genomic_DNA"/>
</dbReference>
<proteinExistence type="predicted"/>
<accession>W9ZDF8</accession>
<protein>
    <submittedName>
        <fullName evidence="1">Uncharacterized protein</fullName>
    </submittedName>
</protein>
<dbReference type="HOGENOM" id="CLU_2922714_0_0_1"/>
<gene>
    <name evidence="1" type="ORF">FOMG_17110</name>
</gene>
<dbReference type="VEuPathDB" id="FungiDB:FOMG_17110"/>
<evidence type="ECO:0000313" key="1">
    <source>
        <dbReference type="EMBL" id="EXK26303.1"/>
    </source>
</evidence>
<sequence length="61" mass="7021">MRVMVEASVVETHLFLVDRHNQVSHVNMPTEGEVSTLNVAVWERDGLIICYWALSPEHAFR</sequence>
<organism evidence="1">
    <name type="scientific">Fusarium oxysporum f. sp. melonis 26406</name>
    <dbReference type="NCBI Taxonomy" id="1089452"/>
    <lineage>
        <taxon>Eukaryota</taxon>
        <taxon>Fungi</taxon>
        <taxon>Dikarya</taxon>
        <taxon>Ascomycota</taxon>
        <taxon>Pezizomycotina</taxon>
        <taxon>Sordariomycetes</taxon>
        <taxon>Hypocreomycetidae</taxon>
        <taxon>Hypocreales</taxon>
        <taxon>Nectriaceae</taxon>
        <taxon>Fusarium</taxon>
        <taxon>Fusarium oxysporum species complex</taxon>
    </lineage>
</organism>
<reference evidence="1" key="1">
    <citation type="submission" date="2012-04" db="EMBL/GenBank/DDBJ databases">
        <title>The Genome Sequence of Fusarium oxysporum melonis.</title>
        <authorList>
            <consortium name="The Broad Institute Genome Sequencing Platform"/>
            <person name="Ma L.-J."/>
            <person name="Gale L.R."/>
            <person name="Schwartz D.C."/>
            <person name="Zhou S."/>
            <person name="Corby-Kistler H."/>
            <person name="Young S.K."/>
            <person name="Zeng Q."/>
            <person name="Gargeya S."/>
            <person name="Fitzgerald M."/>
            <person name="Haas B."/>
            <person name="Abouelleil A."/>
            <person name="Alvarado L."/>
            <person name="Arachchi H.M."/>
            <person name="Berlin A."/>
            <person name="Brown A."/>
            <person name="Chapman S.B."/>
            <person name="Chen Z."/>
            <person name="Dunbar C."/>
            <person name="Freedman E."/>
            <person name="Gearin G."/>
            <person name="Goldberg J."/>
            <person name="Griggs A."/>
            <person name="Gujja S."/>
            <person name="Heiman D."/>
            <person name="Howarth C."/>
            <person name="Larson L."/>
            <person name="Lui A."/>
            <person name="MacDonald P.J.P."/>
            <person name="Montmayeur A."/>
            <person name="Murphy C."/>
            <person name="Neiman D."/>
            <person name="Pearson M."/>
            <person name="Priest M."/>
            <person name="Roberts A."/>
            <person name="Saif S."/>
            <person name="Shea T."/>
            <person name="Shenoy N."/>
            <person name="Sisk P."/>
            <person name="Stolte C."/>
            <person name="Sykes S."/>
            <person name="Wortman J."/>
            <person name="Nusbaum C."/>
            <person name="Birren B."/>
        </authorList>
    </citation>
    <scope>NUCLEOTIDE SEQUENCE</scope>
    <source>
        <strain evidence="1">26406</strain>
    </source>
</reference>
<name>W9ZDF8_FUSOX</name>
<reference evidence="1" key="2">
    <citation type="submission" date="2012-05" db="EMBL/GenBank/DDBJ databases">
        <title>Annotation of the Genome Sequence of Fusarium oxysporum f. sp. melonis 26406.</title>
        <authorList>
            <consortium name="The Broad Institute Genomics Platform"/>
            <person name="Ma L.-J."/>
            <person name="Corby-Kistler H."/>
            <person name="Broz K."/>
            <person name="Gale L.R."/>
            <person name="Jonkers W."/>
            <person name="O'Donnell K."/>
            <person name="Ploetz R."/>
            <person name="Steinberg C."/>
            <person name="Schwartz D.C."/>
            <person name="VanEtten H."/>
            <person name="Zhou S."/>
            <person name="Young S.K."/>
            <person name="Zeng Q."/>
            <person name="Gargeya S."/>
            <person name="Fitzgerald M."/>
            <person name="Abouelleil A."/>
            <person name="Alvarado L."/>
            <person name="Chapman S.B."/>
            <person name="Gainer-Dewar J."/>
            <person name="Goldberg J."/>
            <person name="Griggs A."/>
            <person name="Gujja S."/>
            <person name="Hansen M."/>
            <person name="Howarth C."/>
            <person name="Imamovic A."/>
            <person name="Ireland A."/>
            <person name="Larimer J."/>
            <person name="McCowan C."/>
            <person name="Murphy C."/>
            <person name="Pearson M."/>
            <person name="Poon T.W."/>
            <person name="Priest M."/>
            <person name="Roberts A."/>
            <person name="Saif S."/>
            <person name="Shea T."/>
            <person name="Sykes S."/>
            <person name="Wortman J."/>
            <person name="Nusbaum C."/>
            <person name="Birren B."/>
        </authorList>
    </citation>
    <scope>NUCLEOTIDE SEQUENCE</scope>
    <source>
        <strain evidence="1">26406</strain>
    </source>
</reference>